<evidence type="ECO:0000256" key="1">
    <source>
        <dbReference type="PROSITE-ProRule" id="PRU00510"/>
    </source>
</evidence>
<evidence type="ECO:0000313" key="3">
    <source>
        <dbReference type="Proteomes" id="UP000239007"/>
    </source>
</evidence>
<organism evidence="2 3">
    <name type="scientific">Psychrosphaera saromensis</name>
    <dbReference type="NCBI Taxonomy" id="716813"/>
    <lineage>
        <taxon>Bacteria</taxon>
        <taxon>Pseudomonadati</taxon>
        <taxon>Pseudomonadota</taxon>
        <taxon>Gammaproteobacteria</taxon>
        <taxon>Alteromonadales</taxon>
        <taxon>Pseudoalteromonadaceae</taxon>
        <taxon>Psychrosphaera</taxon>
    </lineage>
</organism>
<comment type="caution">
    <text evidence="2">The sequence shown here is derived from an EMBL/GenBank/DDBJ whole genome shotgun (WGS) entry which is preliminary data.</text>
</comment>
<dbReference type="Gene3D" id="1.20.120.910">
    <property type="entry name" value="DksA, coiled-coil domain"/>
    <property type="match status" value="1"/>
</dbReference>
<dbReference type="Proteomes" id="UP000239007">
    <property type="component" value="Unassembled WGS sequence"/>
</dbReference>
<dbReference type="EMBL" id="MSCH01000003">
    <property type="protein sequence ID" value="PQJ53966.1"/>
    <property type="molecule type" value="Genomic_DNA"/>
</dbReference>
<name>A0A2S7UVE6_9GAMM</name>
<feature type="zinc finger region" description="dksA C4-type" evidence="1">
    <location>
        <begin position="67"/>
        <end position="91"/>
    </location>
</feature>
<gene>
    <name evidence="2" type="ORF">BTO11_10065</name>
</gene>
<sequence>MLYQELYQLMKYKRDELHSRLSSIQQDFSSESSTDDVLFSIAHQTKVELSEIKSLINDIEQGCFGLCQNCGEVIELESLNHNPFEKICNRCKTDS</sequence>
<keyword evidence="3" id="KW-1185">Reference proteome</keyword>
<evidence type="ECO:0000313" key="2">
    <source>
        <dbReference type="EMBL" id="PQJ53966.1"/>
    </source>
</evidence>
<proteinExistence type="predicted"/>
<dbReference type="AlphaFoldDB" id="A0A2S7UVE6"/>
<protein>
    <submittedName>
        <fullName evidence="2">Uncharacterized protein</fullName>
    </submittedName>
</protein>
<accession>A0A2S7UVE6</accession>
<dbReference type="PROSITE" id="PS51128">
    <property type="entry name" value="ZF_DKSA_2"/>
    <property type="match status" value="1"/>
</dbReference>
<reference evidence="2 3" key="1">
    <citation type="submission" date="2016-12" db="EMBL/GenBank/DDBJ databases">
        <title>Diversity of luminous bacteria.</title>
        <authorList>
            <person name="Yoshizawa S."/>
            <person name="Kogure K."/>
        </authorList>
    </citation>
    <scope>NUCLEOTIDE SEQUENCE [LARGE SCALE GENOMIC DNA]</scope>
    <source>
        <strain evidence="2 3">SA4-48</strain>
    </source>
</reference>